<evidence type="ECO:0000256" key="1">
    <source>
        <dbReference type="SAM" id="SignalP"/>
    </source>
</evidence>
<evidence type="ECO:0000313" key="2">
    <source>
        <dbReference type="EMBL" id="KAJ2684616.1"/>
    </source>
</evidence>
<reference evidence="2" key="1">
    <citation type="submission" date="2022-07" db="EMBL/GenBank/DDBJ databases">
        <title>Phylogenomic reconstructions and comparative analyses of Kickxellomycotina fungi.</title>
        <authorList>
            <person name="Reynolds N.K."/>
            <person name="Stajich J.E."/>
            <person name="Barry K."/>
            <person name="Grigoriev I.V."/>
            <person name="Crous P."/>
            <person name="Smith M.E."/>
        </authorList>
    </citation>
    <scope>NUCLEOTIDE SEQUENCE</scope>
    <source>
        <strain evidence="2">CBS 109367</strain>
    </source>
</reference>
<dbReference type="Proteomes" id="UP001151516">
    <property type="component" value="Unassembled WGS sequence"/>
</dbReference>
<dbReference type="EMBL" id="JANBTX010000198">
    <property type="protein sequence ID" value="KAJ2684616.1"/>
    <property type="molecule type" value="Genomic_DNA"/>
</dbReference>
<feature type="signal peptide" evidence="1">
    <location>
        <begin position="1"/>
        <end position="19"/>
    </location>
</feature>
<keyword evidence="1" id="KW-0732">Signal</keyword>
<proteinExistence type="predicted"/>
<protein>
    <submittedName>
        <fullName evidence="2">Uncharacterized protein</fullName>
    </submittedName>
</protein>
<organism evidence="2 3">
    <name type="scientific">Coemansia spiralis</name>
    <dbReference type="NCBI Taxonomy" id="417178"/>
    <lineage>
        <taxon>Eukaryota</taxon>
        <taxon>Fungi</taxon>
        <taxon>Fungi incertae sedis</taxon>
        <taxon>Zoopagomycota</taxon>
        <taxon>Kickxellomycotina</taxon>
        <taxon>Kickxellomycetes</taxon>
        <taxon>Kickxellales</taxon>
        <taxon>Kickxellaceae</taxon>
        <taxon>Coemansia</taxon>
    </lineage>
</organism>
<accession>A0A9W8GIE2</accession>
<comment type="caution">
    <text evidence="2">The sequence shown here is derived from an EMBL/GenBank/DDBJ whole genome shotgun (WGS) entry which is preliminary data.</text>
</comment>
<dbReference type="AlphaFoldDB" id="A0A9W8GIE2"/>
<keyword evidence="3" id="KW-1185">Reference proteome</keyword>
<gene>
    <name evidence="2" type="ORF">IWW39_004793</name>
</gene>
<sequence>MRFYLVLASVGCLLAPGRADRRVSLRNLAGKVQVYHSDDFYCHPVGSSYHGDYNSASVVGGPTGYYSDSGCKIHIFTEGFGGGTYYDISSPIKAYRALKKVVAPPV</sequence>
<name>A0A9W8GIE2_9FUNG</name>
<evidence type="ECO:0000313" key="3">
    <source>
        <dbReference type="Proteomes" id="UP001151516"/>
    </source>
</evidence>
<feature type="chain" id="PRO_5040952790" evidence="1">
    <location>
        <begin position="20"/>
        <end position="106"/>
    </location>
</feature>